<evidence type="ECO:0000313" key="2">
    <source>
        <dbReference type="WBParaSite" id="Pan_g7503.t1"/>
    </source>
</evidence>
<dbReference type="Proteomes" id="UP000492821">
    <property type="component" value="Unassembled WGS sequence"/>
</dbReference>
<keyword evidence="1" id="KW-1185">Reference proteome</keyword>
<protein>
    <submittedName>
        <fullName evidence="2">Glycerol kinase</fullName>
    </submittedName>
</protein>
<dbReference type="WBParaSite" id="Pan_g7503.t1">
    <property type="protein sequence ID" value="Pan_g7503.t1"/>
    <property type="gene ID" value="Pan_g7503"/>
</dbReference>
<reference evidence="2" key="2">
    <citation type="submission" date="2020-10" db="UniProtKB">
        <authorList>
            <consortium name="WormBaseParasite"/>
        </authorList>
    </citation>
    <scope>IDENTIFICATION</scope>
</reference>
<name>A0A7E4W691_PANRE</name>
<sequence>MAFAAMCQKKKKRVLSVSLMHSDWKPSPISIVMHCGDSARSKGVPPATFGHAIGSSEWLIGTCCLLYYLYGCHQDKHMNDSSLDEEEWNNEPKLARWVMKLQEPDVKFVYIKELYSGWKGTYLAATLASGSGITASGSVLISFTNKKDYFF</sequence>
<proteinExistence type="predicted"/>
<dbReference type="AlphaFoldDB" id="A0A7E4W691"/>
<accession>A0A7E4W691</accession>
<evidence type="ECO:0000313" key="1">
    <source>
        <dbReference type="Proteomes" id="UP000492821"/>
    </source>
</evidence>
<organism evidence="1 2">
    <name type="scientific">Panagrellus redivivus</name>
    <name type="common">Microworm</name>
    <dbReference type="NCBI Taxonomy" id="6233"/>
    <lineage>
        <taxon>Eukaryota</taxon>
        <taxon>Metazoa</taxon>
        <taxon>Ecdysozoa</taxon>
        <taxon>Nematoda</taxon>
        <taxon>Chromadorea</taxon>
        <taxon>Rhabditida</taxon>
        <taxon>Tylenchina</taxon>
        <taxon>Panagrolaimomorpha</taxon>
        <taxon>Panagrolaimoidea</taxon>
        <taxon>Panagrolaimidae</taxon>
        <taxon>Panagrellus</taxon>
    </lineage>
</organism>
<reference evidence="1" key="1">
    <citation type="journal article" date="2013" name="Genetics">
        <title>The draft genome and transcriptome of Panagrellus redivivus are shaped by the harsh demands of a free-living lifestyle.</title>
        <authorList>
            <person name="Srinivasan J."/>
            <person name="Dillman A.R."/>
            <person name="Macchietto M.G."/>
            <person name="Heikkinen L."/>
            <person name="Lakso M."/>
            <person name="Fracchia K.M."/>
            <person name="Antoshechkin I."/>
            <person name="Mortazavi A."/>
            <person name="Wong G."/>
            <person name="Sternberg P.W."/>
        </authorList>
    </citation>
    <scope>NUCLEOTIDE SEQUENCE [LARGE SCALE GENOMIC DNA]</scope>
    <source>
        <strain evidence="1">MT8872</strain>
    </source>
</reference>